<proteinExistence type="predicted"/>
<comment type="caution">
    <text evidence="2">The sequence shown here is derived from an EMBL/GenBank/DDBJ whole genome shotgun (WGS) entry which is preliminary data.</text>
</comment>
<reference evidence="2 3" key="1">
    <citation type="submission" date="2016-12" db="EMBL/GenBank/DDBJ databases">
        <title>The new phylogeny of genus Mycobacterium.</title>
        <authorList>
            <person name="Tortoli E."/>
            <person name="Trovato A."/>
            <person name="Cirillo D.M."/>
        </authorList>
    </citation>
    <scope>NUCLEOTIDE SEQUENCE [LARGE SCALE GENOMIC DNA]</scope>
    <source>
        <strain evidence="2 3">DSM 45069</strain>
    </source>
</reference>
<dbReference type="InterPro" id="IPR025240">
    <property type="entry name" value="DUF4189"/>
</dbReference>
<evidence type="ECO:0000259" key="1">
    <source>
        <dbReference type="Pfam" id="PF13827"/>
    </source>
</evidence>
<dbReference type="Pfam" id="PF13827">
    <property type="entry name" value="DUF4189"/>
    <property type="match status" value="1"/>
</dbReference>
<dbReference type="Proteomes" id="UP000192707">
    <property type="component" value="Unassembled WGS sequence"/>
</dbReference>
<organism evidence="2 3">
    <name type="scientific">Mycobacterium arosiense ATCC BAA-1401 = DSM 45069</name>
    <dbReference type="NCBI Taxonomy" id="1265311"/>
    <lineage>
        <taxon>Bacteria</taxon>
        <taxon>Bacillati</taxon>
        <taxon>Actinomycetota</taxon>
        <taxon>Actinomycetes</taxon>
        <taxon>Mycobacteriales</taxon>
        <taxon>Mycobacteriaceae</taxon>
        <taxon>Mycobacterium</taxon>
        <taxon>Mycobacterium avium complex (MAC)</taxon>
    </lineage>
</organism>
<sequence length="122" mass="12982">MAALVVSAMPAARADQESWGAIAVAQVADRVGVSKNMPNEAAANQAAKLNCQQNSVAGYDPGCNVMIAFKYPECGAIVKTEDQFYRDLGVTQHDAEQNAINQSPKRMTRVLRSQCNDAPPGG</sequence>
<name>A0A1W9ZC57_MYCAI</name>
<evidence type="ECO:0000313" key="2">
    <source>
        <dbReference type="EMBL" id="ORA11285.1"/>
    </source>
</evidence>
<protein>
    <recommendedName>
        <fullName evidence="1">DUF4189 domain-containing protein</fullName>
    </recommendedName>
</protein>
<evidence type="ECO:0000313" key="3">
    <source>
        <dbReference type="Proteomes" id="UP000192707"/>
    </source>
</evidence>
<dbReference type="AlphaFoldDB" id="A0A1W9ZC57"/>
<accession>A0A1W9ZC57</accession>
<dbReference type="EMBL" id="MVHG01000055">
    <property type="protein sequence ID" value="ORA11285.1"/>
    <property type="molecule type" value="Genomic_DNA"/>
</dbReference>
<feature type="domain" description="DUF4189" evidence="1">
    <location>
        <begin position="19"/>
        <end position="115"/>
    </location>
</feature>
<gene>
    <name evidence="2" type="ORF">BST14_18960</name>
</gene>
<keyword evidence="3" id="KW-1185">Reference proteome</keyword>